<sequence length="425" mass="48615">METLIKSCLEDYFLNLPKFQKMYNYYLGKTDAMLNYQMITNRTNNKVNCNFIKTFIKEEVSYIVGNKVTYISKSGNEDIINAITQNLAHWSEKHDQNLCKKMLTFGEAYELYYVDKDGLFSAQIYSPLNSYALLDDYGNVQMFLVLFKKKFDETQYLDVYYPGKVEHYTVSGISDINYIGEDTHIFDEVPVAICSIAEEKEFDTLFNDLKGLQDAYETNLSDISNEISDFRNAYLMIMGAEISADDLAAMKQLGAMKVPQGGDVRWLTKNINDAFIQNTLKTLEDKMYQISNHINANEKLSSNTSSLALRTRLISLENKCKLNADALADALKTRLKFLFKYLKIKTGQNFDYRDVKIKFTPNIPQDDLMTAQIISQLNGKLSTETALAQLSFVDNPKEEIAKLRKEQEEVMSINLDSIPDGVENG</sequence>
<dbReference type="STRING" id="555079.Toce_1283"/>
<dbReference type="InterPro" id="IPR021145">
    <property type="entry name" value="Portal_protein_SPP1_Gp6-like"/>
</dbReference>
<dbReference type="InterPro" id="IPR006428">
    <property type="entry name" value="Portal_SPP1-type"/>
</dbReference>
<dbReference type="Proteomes" id="UP000000272">
    <property type="component" value="Chromosome"/>
</dbReference>
<gene>
    <name evidence="1" type="ordered locus">Toce_1283</name>
</gene>
<dbReference type="EMBL" id="CP002131">
    <property type="protein sequence ID" value="ADL08039.1"/>
    <property type="molecule type" value="Genomic_DNA"/>
</dbReference>
<dbReference type="OrthoDB" id="3189403at2"/>
<name>D9S3R2_THEOJ</name>
<proteinExistence type="predicted"/>
<dbReference type="KEGG" id="toc:Toce_1283"/>
<keyword evidence="2" id="KW-1185">Reference proteome</keyword>
<protein>
    <submittedName>
        <fullName evidence="1">Phage portal protein, SPP1 family</fullName>
    </submittedName>
</protein>
<dbReference type="AlphaFoldDB" id="D9S3R2"/>
<dbReference type="HOGENOM" id="CLU_034083_2_0_9"/>
<dbReference type="RefSeq" id="WP_013276077.1">
    <property type="nucleotide sequence ID" value="NC_014377.1"/>
</dbReference>
<organism evidence="1 2">
    <name type="scientific">Thermosediminibacter oceani (strain ATCC BAA-1034 / DSM 16646 / JW/IW-1228P)</name>
    <dbReference type="NCBI Taxonomy" id="555079"/>
    <lineage>
        <taxon>Bacteria</taxon>
        <taxon>Bacillati</taxon>
        <taxon>Bacillota</taxon>
        <taxon>Clostridia</taxon>
        <taxon>Thermosediminibacterales</taxon>
        <taxon>Thermosediminibacteraceae</taxon>
        <taxon>Thermosediminibacter</taxon>
    </lineage>
</organism>
<accession>D9S3R2</accession>
<reference evidence="1 2" key="1">
    <citation type="journal article" date="2010" name="Stand. Genomic Sci.">
        <title>Complete genome sequence of Thermosediminibacter oceani type strain (JW/IW-1228P).</title>
        <authorList>
            <person name="Pitluck S."/>
            <person name="Yasawong M."/>
            <person name="Munk C."/>
            <person name="Nolan M."/>
            <person name="Lapidus A."/>
            <person name="Lucas S."/>
            <person name="Glavina Del Rio T."/>
            <person name="Tice H."/>
            <person name="Cheng J.F."/>
            <person name="Bruce D."/>
            <person name="Detter C."/>
            <person name="Tapia R."/>
            <person name="Han C."/>
            <person name="Goodwin L."/>
            <person name="Liolios K."/>
            <person name="Ivanova N."/>
            <person name="Mavromatis K."/>
            <person name="Mikhailova N."/>
            <person name="Pati A."/>
            <person name="Chen A."/>
            <person name="Palaniappan K."/>
            <person name="Land M."/>
            <person name="Hauser L."/>
            <person name="Chang Y.J."/>
            <person name="Jeffries C.D."/>
            <person name="Rohde M."/>
            <person name="Spring S."/>
            <person name="Sikorski J."/>
            <person name="Goker M."/>
            <person name="Woyke T."/>
            <person name="Bristow J."/>
            <person name="Eisen J.A."/>
            <person name="Markowitz V."/>
            <person name="Hugenholtz P."/>
            <person name="Kyrpides N.C."/>
            <person name="Klenk H.P."/>
        </authorList>
    </citation>
    <scope>NUCLEOTIDE SEQUENCE [LARGE SCALE GENOMIC DNA]</scope>
    <source>
        <strain evidence="2">ATCC BAA-1034 / DSM 16646 / JW/IW-1228P</strain>
    </source>
</reference>
<dbReference type="eggNOG" id="ENOG502Z7Z6">
    <property type="taxonomic scope" value="Bacteria"/>
</dbReference>
<dbReference type="NCBIfam" id="TIGR01538">
    <property type="entry name" value="portal_SPP1"/>
    <property type="match status" value="1"/>
</dbReference>
<evidence type="ECO:0000313" key="2">
    <source>
        <dbReference type="Proteomes" id="UP000000272"/>
    </source>
</evidence>
<dbReference type="Pfam" id="PF05133">
    <property type="entry name" value="SPP1_portal"/>
    <property type="match status" value="1"/>
</dbReference>
<evidence type="ECO:0000313" key="1">
    <source>
        <dbReference type="EMBL" id="ADL08039.1"/>
    </source>
</evidence>